<proteinExistence type="predicted"/>
<feature type="compositionally biased region" description="Low complexity" evidence="1">
    <location>
        <begin position="328"/>
        <end position="354"/>
    </location>
</feature>
<organism evidence="3 4">
    <name type="scientific">Ambispora gerdemannii</name>
    <dbReference type="NCBI Taxonomy" id="144530"/>
    <lineage>
        <taxon>Eukaryota</taxon>
        <taxon>Fungi</taxon>
        <taxon>Fungi incertae sedis</taxon>
        <taxon>Mucoromycota</taxon>
        <taxon>Glomeromycotina</taxon>
        <taxon>Glomeromycetes</taxon>
        <taxon>Archaeosporales</taxon>
        <taxon>Ambisporaceae</taxon>
        <taxon>Ambispora</taxon>
    </lineage>
</organism>
<sequence length="383" mass="43297">MTDIIHKVVSSEHSRRMSSFNDHGECPICGKKRVTLLIRLLNRYSAIWLCGPRRTEDDATQRYKRNGDTKVALKKLNNSKNISKEFFTELSTYFSFSGKTTMSNHGWHDYPRILQSYGITKDDTSDDYMIVMEFATEGDIRKYIRNNFHDLPWSKRIEYLEEIAHGLSNIHEADIVHGDFHSGNILVRRKDIICIAIAMSEFTREVRAAEVKRQERLVSLRGHRRTFSIDRPHSKYFPVLNPDFVSRERIQNSPVSILSPEPNYFNTPDTANYTNSTGYTDYDSTEHSMLFSDPIPSTIEPKPYNCLADINIDSRADLETITINDDPSSISVSSNSNTESTESNNLSTASESTEGNSLSTASEGNNLSTASEATEGNSLSTAS</sequence>
<dbReference type="PANTHER" id="PTHR44329">
    <property type="entry name" value="SERINE/THREONINE-PROTEIN KINASE TNNI3K-RELATED"/>
    <property type="match status" value="1"/>
</dbReference>
<keyword evidence="4" id="KW-1185">Reference proteome</keyword>
<reference evidence="3" key="1">
    <citation type="submission" date="2021-06" db="EMBL/GenBank/DDBJ databases">
        <authorList>
            <person name="Kallberg Y."/>
            <person name="Tangrot J."/>
            <person name="Rosling A."/>
        </authorList>
    </citation>
    <scope>NUCLEOTIDE SEQUENCE</scope>
    <source>
        <strain evidence="3">MT106</strain>
    </source>
</reference>
<evidence type="ECO:0000256" key="1">
    <source>
        <dbReference type="SAM" id="MobiDB-lite"/>
    </source>
</evidence>
<accession>A0A9N8ZR33</accession>
<dbReference type="SUPFAM" id="SSF56112">
    <property type="entry name" value="Protein kinase-like (PK-like)"/>
    <property type="match status" value="1"/>
</dbReference>
<dbReference type="InterPro" id="IPR051681">
    <property type="entry name" value="Ser/Thr_Kinases-Pseudokinases"/>
</dbReference>
<dbReference type="Proteomes" id="UP000789831">
    <property type="component" value="Unassembled WGS sequence"/>
</dbReference>
<feature type="domain" description="Protein kinase" evidence="2">
    <location>
        <begin position="44"/>
        <end position="383"/>
    </location>
</feature>
<dbReference type="EMBL" id="CAJVPL010000512">
    <property type="protein sequence ID" value="CAG8505099.1"/>
    <property type="molecule type" value="Genomic_DNA"/>
</dbReference>
<dbReference type="AlphaFoldDB" id="A0A9N8ZR33"/>
<feature type="region of interest" description="Disordered" evidence="1">
    <location>
        <begin position="325"/>
        <end position="383"/>
    </location>
</feature>
<dbReference type="InterPro" id="IPR001245">
    <property type="entry name" value="Ser-Thr/Tyr_kinase_cat_dom"/>
</dbReference>
<dbReference type="GO" id="GO:0004674">
    <property type="term" value="F:protein serine/threonine kinase activity"/>
    <property type="evidence" value="ECO:0007669"/>
    <property type="project" value="TreeGrafter"/>
</dbReference>
<dbReference type="OrthoDB" id="4062651at2759"/>
<dbReference type="Gene3D" id="1.10.510.10">
    <property type="entry name" value="Transferase(Phosphotransferase) domain 1"/>
    <property type="match status" value="1"/>
</dbReference>
<evidence type="ECO:0000313" key="3">
    <source>
        <dbReference type="EMBL" id="CAG8505099.1"/>
    </source>
</evidence>
<dbReference type="PANTHER" id="PTHR44329:SF214">
    <property type="entry name" value="PROTEIN KINASE DOMAIN-CONTAINING PROTEIN"/>
    <property type="match status" value="1"/>
</dbReference>
<dbReference type="Pfam" id="PF07714">
    <property type="entry name" value="PK_Tyr_Ser-Thr"/>
    <property type="match status" value="1"/>
</dbReference>
<feature type="non-terminal residue" evidence="3">
    <location>
        <position position="1"/>
    </location>
</feature>
<protein>
    <submittedName>
        <fullName evidence="3">10445_t:CDS:1</fullName>
    </submittedName>
</protein>
<feature type="compositionally biased region" description="Polar residues" evidence="1">
    <location>
        <begin position="355"/>
        <end position="383"/>
    </location>
</feature>
<dbReference type="GO" id="GO:0005524">
    <property type="term" value="F:ATP binding"/>
    <property type="evidence" value="ECO:0007669"/>
    <property type="project" value="InterPro"/>
</dbReference>
<dbReference type="PROSITE" id="PS50011">
    <property type="entry name" value="PROTEIN_KINASE_DOM"/>
    <property type="match status" value="1"/>
</dbReference>
<evidence type="ECO:0000313" key="4">
    <source>
        <dbReference type="Proteomes" id="UP000789831"/>
    </source>
</evidence>
<evidence type="ECO:0000259" key="2">
    <source>
        <dbReference type="PROSITE" id="PS50011"/>
    </source>
</evidence>
<dbReference type="InterPro" id="IPR000719">
    <property type="entry name" value="Prot_kinase_dom"/>
</dbReference>
<gene>
    <name evidence="3" type="ORF">AGERDE_LOCUS4450</name>
</gene>
<dbReference type="InterPro" id="IPR011009">
    <property type="entry name" value="Kinase-like_dom_sf"/>
</dbReference>
<name>A0A9N8ZR33_9GLOM</name>
<comment type="caution">
    <text evidence="3">The sequence shown here is derived from an EMBL/GenBank/DDBJ whole genome shotgun (WGS) entry which is preliminary data.</text>
</comment>